<keyword evidence="2" id="KW-0677">Repeat</keyword>
<dbReference type="GO" id="GO:0031145">
    <property type="term" value="P:anaphase-promoting complex-dependent catabolic process"/>
    <property type="evidence" value="ECO:0007669"/>
    <property type="project" value="TreeGrafter"/>
</dbReference>
<dbReference type="InterPro" id="IPR015943">
    <property type="entry name" value="WD40/YVTN_repeat-like_dom_sf"/>
</dbReference>
<feature type="compositionally biased region" description="Basic and acidic residues" evidence="3">
    <location>
        <begin position="98"/>
        <end position="108"/>
    </location>
</feature>
<dbReference type="EMBL" id="JAVXUP010002169">
    <property type="protein sequence ID" value="KAK3005099.1"/>
    <property type="molecule type" value="Genomic_DNA"/>
</dbReference>
<protein>
    <submittedName>
        <fullName evidence="4">Uncharacterized protein</fullName>
    </submittedName>
</protein>
<dbReference type="GO" id="GO:0010997">
    <property type="term" value="F:anaphase-promoting complex binding"/>
    <property type="evidence" value="ECO:0007669"/>
    <property type="project" value="InterPro"/>
</dbReference>
<dbReference type="GO" id="GO:1990757">
    <property type="term" value="F:ubiquitin ligase activator activity"/>
    <property type="evidence" value="ECO:0007669"/>
    <property type="project" value="TreeGrafter"/>
</dbReference>
<dbReference type="Gene3D" id="2.130.10.10">
    <property type="entry name" value="YVTN repeat-like/Quinoprotein amine dehydrogenase"/>
    <property type="match status" value="2"/>
</dbReference>
<evidence type="ECO:0000256" key="2">
    <source>
        <dbReference type="ARBA" id="ARBA00022737"/>
    </source>
</evidence>
<evidence type="ECO:0000256" key="3">
    <source>
        <dbReference type="SAM" id="MobiDB-lite"/>
    </source>
</evidence>
<dbReference type="InterPro" id="IPR036322">
    <property type="entry name" value="WD40_repeat_dom_sf"/>
</dbReference>
<evidence type="ECO:0000256" key="1">
    <source>
        <dbReference type="ARBA" id="ARBA00022574"/>
    </source>
</evidence>
<comment type="caution">
    <text evidence="4">The sequence shown here is derived from an EMBL/GenBank/DDBJ whole genome shotgun (WGS) entry which is preliminary data.</text>
</comment>
<dbReference type="SUPFAM" id="SSF50978">
    <property type="entry name" value="WD40 repeat-like"/>
    <property type="match status" value="1"/>
</dbReference>
<keyword evidence="5" id="KW-1185">Reference proteome</keyword>
<gene>
    <name evidence="4" type="ORF">RJ639_016516</name>
</gene>
<dbReference type="PANTHER" id="PTHR19918">
    <property type="entry name" value="CELL DIVISION CYCLE 20 CDC20 FIZZY -RELATED"/>
    <property type="match status" value="1"/>
</dbReference>
<dbReference type="InterPro" id="IPR033010">
    <property type="entry name" value="Cdc20/Fizzy"/>
</dbReference>
<dbReference type="AlphaFoldDB" id="A0AA89AIN7"/>
<keyword evidence="1" id="KW-0853">WD repeat</keyword>
<reference evidence="4" key="1">
    <citation type="submission" date="2022-12" db="EMBL/GenBank/DDBJ databases">
        <title>Draft genome assemblies for two species of Escallonia (Escalloniales).</title>
        <authorList>
            <person name="Chanderbali A."/>
            <person name="Dervinis C."/>
            <person name="Anghel I."/>
            <person name="Soltis D."/>
            <person name="Soltis P."/>
            <person name="Zapata F."/>
        </authorList>
    </citation>
    <scope>NUCLEOTIDE SEQUENCE</scope>
    <source>
        <strain evidence="4">UCBG64.0493</strain>
        <tissue evidence="4">Leaf</tissue>
    </source>
</reference>
<sequence>MDAGLQSNWYSPTRLLSSPVDYDFPGDRFIPNRSLMDLDQAHTLLTSRSKEASTPKANVNLNEYRRKLEENLTLDCEGRPFRMLVFRGSPKSNRKSSRLTDEMRRSDEETLDNCNNTKPQRCLPEHLKSTDLVCARALVWAQRETRILNAPRLKDNFYMNIMDWGKNNILAIALGTMLYLWNAENAQIQILSNVTREDDYPTSVSWSEDAKLVAAGYKCSRLELWDAETCKLVRNLQGHNGRIGITAWNGHMLTYGSRDKAIINHDGKNLAFCQVCGLEWNRHYKEILSGHGYGISSENQFGLCLWRYPSMTKLGVLPGNSSRVLHLSQSPDGLTAVAARAKEILCFWEVFGPPPANSSRVSELDSLLSLKISPIR</sequence>
<proteinExistence type="predicted"/>
<dbReference type="Proteomes" id="UP001188597">
    <property type="component" value="Unassembled WGS sequence"/>
</dbReference>
<name>A0AA89AIN7_9ASTE</name>
<feature type="region of interest" description="Disordered" evidence="3">
    <location>
        <begin position="88"/>
        <end position="112"/>
    </location>
</feature>
<dbReference type="PANTHER" id="PTHR19918:SF43">
    <property type="entry name" value="CELL DIVISION CYCLE 20.2, COFACTOR OF APC COMPLEX-LIKE ISOFORM X2"/>
    <property type="match status" value="1"/>
</dbReference>
<accession>A0AA89AIN7</accession>
<dbReference type="InterPro" id="IPR001680">
    <property type="entry name" value="WD40_rpt"/>
</dbReference>
<evidence type="ECO:0000313" key="5">
    <source>
        <dbReference type="Proteomes" id="UP001188597"/>
    </source>
</evidence>
<dbReference type="GO" id="GO:0005680">
    <property type="term" value="C:anaphase-promoting complex"/>
    <property type="evidence" value="ECO:0007669"/>
    <property type="project" value="TreeGrafter"/>
</dbReference>
<dbReference type="SMART" id="SM00320">
    <property type="entry name" value="WD40"/>
    <property type="match status" value="3"/>
</dbReference>
<dbReference type="GO" id="GO:1905786">
    <property type="term" value="P:positive regulation of anaphase-promoting complex-dependent catabolic process"/>
    <property type="evidence" value="ECO:0007669"/>
    <property type="project" value="TreeGrafter"/>
</dbReference>
<organism evidence="4 5">
    <name type="scientific">Escallonia herrerae</name>
    <dbReference type="NCBI Taxonomy" id="1293975"/>
    <lineage>
        <taxon>Eukaryota</taxon>
        <taxon>Viridiplantae</taxon>
        <taxon>Streptophyta</taxon>
        <taxon>Embryophyta</taxon>
        <taxon>Tracheophyta</taxon>
        <taxon>Spermatophyta</taxon>
        <taxon>Magnoliopsida</taxon>
        <taxon>eudicotyledons</taxon>
        <taxon>Gunneridae</taxon>
        <taxon>Pentapetalae</taxon>
        <taxon>asterids</taxon>
        <taxon>campanulids</taxon>
        <taxon>Escalloniales</taxon>
        <taxon>Escalloniaceae</taxon>
        <taxon>Escallonia</taxon>
    </lineage>
</organism>
<evidence type="ECO:0000313" key="4">
    <source>
        <dbReference type="EMBL" id="KAK3005099.1"/>
    </source>
</evidence>